<comment type="caution">
    <text evidence="1">The sequence shown here is derived from an EMBL/GenBank/DDBJ whole genome shotgun (WGS) entry which is preliminary data.</text>
</comment>
<dbReference type="EMBL" id="JAPEIS010000003">
    <property type="protein sequence ID" value="KAJ8068400.1"/>
    <property type="molecule type" value="Genomic_DNA"/>
</dbReference>
<keyword evidence="2" id="KW-1185">Reference proteome</keyword>
<organism evidence="1 2">
    <name type="scientific">Sclerotinia nivalis</name>
    <dbReference type="NCBI Taxonomy" id="352851"/>
    <lineage>
        <taxon>Eukaryota</taxon>
        <taxon>Fungi</taxon>
        <taxon>Dikarya</taxon>
        <taxon>Ascomycota</taxon>
        <taxon>Pezizomycotina</taxon>
        <taxon>Leotiomycetes</taxon>
        <taxon>Helotiales</taxon>
        <taxon>Sclerotiniaceae</taxon>
        <taxon>Sclerotinia</taxon>
    </lineage>
</organism>
<name>A0A9X0DN92_9HELO</name>
<evidence type="ECO:0000313" key="1">
    <source>
        <dbReference type="EMBL" id="KAJ8068400.1"/>
    </source>
</evidence>
<dbReference type="Proteomes" id="UP001152300">
    <property type="component" value="Unassembled WGS sequence"/>
</dbReference>
<evidence type="ECO:0000313" key="2">
    <source>
        <dbReference type="Proteomes" id="UP001152300"/>
    </source>
</evidence>
<protein>
    <submittedName>
        <fullName evidence="1">Uncharacterized protein</fullName>
    </submittedName>
</protein>
<gene>
    <name evidence="1" type="ORF">OCU04_003960</name>
</gene>
<proteinExistence type="predicted"/>
<sequence length="196" mass="23288">MIIFNNLLDETPRRLTLDQSLTKFQSTQHLPQLWTLLQINRTSRAVALLKYKLLFEGKCPFRPENHYMYFNTNVDTLCILDWSILRSYWRWACDYDSASIKHVECESNDYMSVLDLFGELETLKVHLPIEFTNFGRTYPELEAKMRELKDDIEQWNEEWHPDGCRPEVEVILTAKRLKAYSPRVPESMIPSDSEYV</sequence>
<accession>A0A9X0DN92</accession>
<dbReference type="AlphaFoldDB" id="A0A9X0DN92"/>
<dbReference type="OrthoDB" id="3533680at2759"/>
<reference evidence="1" key="1">
    <citation type="submission" date="2022-11" db="EMBL/GenBank/DDBJ databases">
        <title>Genome Resource of Sclerotinia nivalis Strain SnTB1, a Plant Pathogen Isolated from American Ginseng.</title>
        <authorList>
            <person name="Fan S."/>
        </authorList>
    </citation>
    <scope>NUCLEOTIDE SEQUENCE</scope>
    <source>
        <strain evidence="1">SnTB1</strain>
    </source>
</reference>